<sequence>MFQWATRSAWTRPCASHTPAAATVSQSLSDRQTCAPESTSVSTPHLLQTPEHRGDGAGKWTHHEIQNTTVMPYKKIPEEPSACLLVCECVCVRE</sequence>
<reference evidence="2 3" key="1">
    <citation type="submission" date="2021-04" db="EMBL/GenBank/DDBJ databases">
        <authorList>
            <person name="De Guttry C."/>
            <person name="Zahm M."/>
            <person name="Klopp C."/>
            <person name="Cabau C."/>
            <person name="Louis A."/>
            <person name="Berthelot C."/>
            <person name="Parey E."/>
            <person name="Roest Crollius H."/>
            <person name="Montfort J."/>
            <person name="Robinson-Rechavi M."/>
            <person name="Bucao C."/>
            <person name="Bouchez O."/>
            <person name="Gislard M."/>
            <person name="Lluch J."/>
            <person name="Milhes M."/>
            <person name="Lampietro C."/>
            <person name="Lopez Roques C."/>
            <person name="Donnadieu C."/>
            <person name="Braasch I."/>
            <person name="Desvignes T."/>
            <person name="Postlethwait J."/>
            <person name="Bobe J."/>
            <person name="Wedekind C."/>
            <person name="Guiguen Y."/>
        </authorList>
    </citation>
    <scope>NUCLEOTIDE SEQUENCE [LARGE SCALE GENOMIC DNA]</scope>
    <source>
        <strain evidence="2">Cs_M1</strain>
        <tissue evidence="2">Blood</tissue>
    </source>
</reference>
<dbReference type="Proteomes" id="UP001356427">
    <property type="component" value="Unassembled WGS sequence"/>
</dbReference>
<accession>A0AAN8QIU1</accession>
<proteinExistence type="predicted"/>
<name>A0AAN8QIU1_9TELE</name>
<protein>
    <submittedName>
        <fullName evidence="2">Uncharacterized protein</fullName>
    </submittedName>
</protein>
<dbReference type="EMBL" id="JAGTTL010000027">
    <property type="protein sequence ID" value="KAK6300381.1"/>
    <property type="molecule type" value="Genomic_DNA"/>
</dbReference>
<feature type="compositionally biased region" description="Polar residues" evidence="1">
    <location>
        <begin position="25"/>
        <end position="46"/>
    </location>
</feature>
<comment type="caution">
    <text evidence="2">The sequence shown here is derived from an EMBL/GenBank/DDBJ whole genome shotgun (WGS) entry which is preliminary data.</text>
</comment>
<organism evidence="2 3">
    <name type="scientific">Coregonus suidteri</name>
    <dbReference type="NCBI Taxonomy" id="861788"/>
    <lineage>
        <taxon>Eukaryota</taxon>
        <taxon>Metazoa</taxon>
        <taxon>Chordata</taxon>
        <taxon>Craniata</taxon>
        <taxon>Vertebrata</taxon>
        <taxon>Euteleostomi</taxon>
        <taxon>Actinopterygii</taxon>
        <taxon>Neopterygii</taxon>
        <taxon>Teleostei</taxon>
        <taxon>Protacanthopterygii</taxon>
        <taxon>Salmoniformes</taxon>
        <taxon>Salmonidae</taxon>
        <taxon>Coregoninae</taxon>
        <taxon>Coregonus</taxon>
    </lineage>
</organism>
<evidence type="ECO:0000313" key="2">
    <source>
        <dbReference type="EMBL" id="KAK6300381.1"/>
    </source>
</evidence>
<feature type="compositionally biased region" description="Basic and acidic residues" evidence="1">
    <location>
        <begin position="50"/>
        <end position="61"/>
    </location>
</feature>
<evidence type="ECO:0000256" key="1">
    <source>
        <dbReference type="SAM" id="MobiDB-lite"/>
    </source>
</evidence>
<dbReference type="AlphaFoldDB" id="A0AAN8QIU1"/>
<gene>
    <name evidence="2" type="ORF">J4Q44_G00284790</name>
</gene>
<feature type="region of interest" description="Disordered" evidence="1">
    <location>
        <begin position="25"/>
        <end position="61"/>
    </location>
</feature>
<evidence type="ECO:0000313" key="3">
    <source>
        <dbReference type="Proteomes" id="UP001356427"/>
    </source>
</evidence>
<keyword evidence="3" id="KW-1185">Reference proteome</keyword>